<dbReference type="GeneID" id="37035730"/>
<dbReference type="RefSeq" id="XP_025369804.1">
    <property type="nucleotide sequence ID" value="XM_025513860.1"/>
</dbReference>
<gene>
    <name evidence="1" type="ORF">IE81DRAFT_323192</name>
</gene>
<dbReference type="InParanoid" id="A0A316VZA6"/>
<reference evidence="1 2" key="1">
    <citation type="journal article" date="2018" name="Mol. Biol. Evol.">
        <title>Broad Genomic Sampling Reveals a Smut Pathogenic Ancestry of the Fungal Clade Ustilaginomycotina.</title>
        <authorList>
            <person name="Kijpornyongpan T."/>
            <person name="Mondo S.J."/>
            <person name="Barry K."/>
            <person name="Sandor L."/>
            <person name="Lee J."/>
            <person name="Lipzen A."/>
            <person name="Pangilinan J."/>
            <person name="LaButti K."/>
            <person name="Hainaut M."/>
            <person name="Henrissat B."/>
            <person name="Grigoriev I.V."/>
            <person name="Spatafora J.W."/>
            <person name="Aime M.C."/>
        </authorList>
    </citation>
    <scope>NUCLEOTIDE SEQUENCE [LARGE SCALE GENOMIC DNA]</scope>
    <source>
        <strain evidence="1 2">MCA 4658</strain>
    </source>
</reference>
<evidence type="ECO:0000313" key="1">
    <source>
        <dbReference type="EMBL" id="PWN42644.1"/>
    </source>
</evidence>
<organism evidence="1 2">
    <name type="scientific">Ceraceosorus guamensis</name>
    <dbReference type="NCBI Taxonomy" id="1522189"/>
    <lineage>
        <taxon>Eukaryota</taxon>
        <taxon>Fungi</taxon>
        <taxon>Dikarya</taxon>
        <taxon>Basidiomycota</taxon>
        <taxon>Ustilaginomycotina</taxon>
        <taxon>Exobasidiomycetes</taxon>
        <taxon>Ceraceosorales</taxon>
        <taxon>Ceraceosoraceae</taxon>
        <taxon>Ceraceosorus</taxon>
    </lineage>
</organism>
<proteinExistence type="predicted"/>
<name>A0A316VZA6_9BASI</name>
<dbReference type="Proteomes" id="UP000245783">
    <property type="component" value="Unassembled WGS sequence"/>
</dbReference>
<evidence type="ECO:0000313" key="2">
    <source>
        <dbReference type="Proteomes" id="UP000245783"/>
    </source>
</evidence>
<accession>A0A316VZA6</accession>
<sequence>MLTAGAASPLGVNLPAQKLAWKSKQWMMRLPFRKWLAWLQLRTASALDFLLVDLTLGSLNCAAPVWAEEDARAL</sequence>
<protein>
    <submittedName>
        <fullName evidence="1">Uncharacterized protein</fullName>
    </submittedName>
</protein>
<keyword evidence="2" id="KW-1185">Reference proteome</keyword>
<dbReference type="AlphaFoldDB" id="A0A316VZA6"/>
<dbReference type="EMBL" id="KZ819377">
    <property type="protein sequence ID" value="PWN42644.1"/>
    <property type="molecule type" value="Genomic_DNA"/>
</dbReference>